<proteinExistence type="predicted"/>
<gene>
    <name evidence="1" type="ORF">S3E15_00565</name>
</gene>
<accession>A0AAP7WEQ3</accession>
<dbReference type="Proteomes" id="UP000194131">
    <property type="component" value="Unassembled WGS sequence"/>
</dbReference>
<name>A0AAP7WEQ3_BACMY</name>
<dbReference type="EMBL" id="MRWU01000001">
    <property type="protein sequence ID" value="OSX96934.1"/>
    <property type="molecule type" value="Genomic_DNA"/>
</dbReference>
<comment type="caution">
    <text evidence="1">The sequence shown here is derived from an EMBL/GenBank/DDBJ whole genome shotgun (WGS) entry which is preliminary data.</text>
</comment>
<dbReference type="AlphaFoldDB" id="A0AAP7WEQ3"/>
<sequence length="38" mass="4365">MVANIDYLENPFVLFDGDIVPHIGHSYLGLFISMKRIE</sequence>
<protein>
    <submittedName>
        <fullName evidence="1">Uncharacterized protein</fullName>
    </submittedName>
</protein>
<evidence type="ECO:0000313" key="1">
    <source>
        <dbReference type="EMBL" id="OSX96934.1"/>
    </source>
</evidence>
<evidence type="ECO:0000313" key="2">
    <source>
        <dbReference type="Proteomes" id="UP000194131"/>
    </source>
</evidence>
<reference evidence="1 2" key="1">
    <citation type="submission" date="2016-12" db="EMBL/GenBank/DDBJ databases">
        <title>Genome Sequences of Twelve Sporeforming Bacillus Species Isolated from Foods.</title>
        <authorList>
            <person name="De Jong A."/>
            <person name="Holsappel S."/>
            <person name="Kuipers O.P."/>
        </authorList>
    </citation>
    <scope>NUCLEOTIDE SEQUENCE [LARGE SCALE GENOMIC DNA]</scope>
    <source>
        <strain evidence="1 2">S3E15</strain>
    </source>
</reference>
<organism evidence="1 2">
    <name type="scientific">Bacillus mycoides</name>
    <dbReference type="NCBI Taxonomy" id="1405"/>
    <lineage>
        <taxon>Bacteria</taxon>
        <taxon>Bacillati</taxon>
        <taxon>Bacillota</taxon>
        <taxon>Bacilli</taxon>
        <taxon>Bacillales</taxon>
        <taxon>Bacillaceae</taxon>
        <taxon>Bacillus</taxon>
        <taxon>Bacillus cereus group</taxon>
    </lineage>
</organism>